<reference evidence="1 2" key="1">
    <citation type="submission" date="2018-06" db="EMBL/GenBank/DDBJ databases">
        <title>Genomic Encyclopedia of Archaeal and Bacterial Type Strains, Phase II (KMG-II): from individual species to whole genera.</title>
        <authorList>
            <person name="Goeker M."/>
        </authorList>
    </citation>
    <scope>NUCLEOTIDE SEQUENCE [LARGE SCALE GENOMIC DNA]</scope>
    <source>
        <strain evidence="1 2">DSM 22009</strain>
    </source>
</reference>
<organism evidence="1 2">
    <name type="scientific">Palleronia aestuarii</name>
    <dbReference type="NCBI Taxonomy" id="568105"/>
    <lineage>
        <taxon>Bacteria</taxon>
        <taxon>Pseudomonadati</taxon>
        <taxon>Pseudomonadota</taxon>
        <taxon>Alphaproteobacteria</taxon>
        <taxon>Rhodobacterales</taxon>
        <taxon>Roseobacteraceae</taxon>
        <taxon>Palleronia</taxon>
    </lineage>
</organism>
<gene>
    <name evidence="1" type="ORF">LX81_02337</name>
</gene>
<proteinExistence type="predicted"/>
<protein>
    <submittedName>
        <fullName evidence="1">Uncharacterized protein</fullName>
    </submittedName>
</protein>
<sequence length="178" mass="19246">MTGIGHNGGPELSGRGWRRHCWTEARRALLPHLPLNVVRRRVKRAKELGLDYSAYATVRATTGRDIVGFLFSMNALGVLGDGAKIPERRLARVEGITGAARIGLAPESWRRPDALDAWADAPAPFSPWREQARAMDDARGKMPGDAVLLVGAAPWEAAWSSAGRLAGYLSAASYFGDP</sequence>
<dbReference type="Proteomes" id="UP000248916">
    <property type="component" value="Unassembled WGS sequence"/>
</dbReference>
<dbReference type="AlphaFoldDB" id="A0A2W7N8R6"/>
<accession>A0A2W7N8R6</accession>
<name>A0A2W7N8R6_9RHOB</name>
<comment type="caution">
    <text evidence="1">The sequence shown here is derived from an EMBL/GenBank/DDBJ whole genome shotgun (WGS) entry which is preliminary data.</text>
</comment>
<dbReference type="EMBL" id="QKZL01000008">
    <property type="protein sequence ID" value="PZX16063.1"/>
    <property type="molecule type" value="Genomic_DNA"/>
</dbReference>
<evidence type="ECO:0000313" key="1">
    <source>
        <dbReference type="EMBL" id="PZX16063.1"/>
    </source>
</evidence>
<evidence type="ECO:0000313" key="2">
    <source>
        <dbReference type="Proteomes" id="UP000248916"/>
    </source>
</evidence>
<keyword evidence="2" id="KW-1185">Reference proteome</keyword>
<dbReference type="RefSeq" id="WP_234822586.1">
    <property type="nucleotide sequence ID" value="NZ_QKZL01000008.1"/>
</dbReference>